<sequence>MEVNIADILKNEGFKKDFYFFEDIQNRDIQFYGEKIRITEPVKVQGYAVNYEGKIRVCINIRTKILRTCSRCLGSFYEEADYDAEYVFVKTSEKPDEDVYLIKGDTISLDSIVIDEIASQMTMKPLCKTDCKGLCPKCGKNKNIHDCNCKFEEVDPRLQILSSFLEK</sequence>
<reference evidence="1 2" key="1">
    <citation type="submission" date="2016-11" db="EMBL/GenBank/DDBJ databases">
        <authorList>
            <person name="Jaros S."/>
            <person name="Januszkiewicz K."/>
            <person name="Wedrychowicz H."/>
        </authorList>
    </citation>
    <scope>NUCLEOTIDE SEQUENCE [LARGE SCALE GENOMIC DNA]</scope>
    <source>
        <strain evidence="1 2">DSM 19022</strain>
    </source>
</reference>
<dbReference type="STRING" id="1122184.SAMN02745176_02220"/>
<accession>A0A1M6G461</accession>
<dbReference type="EMBL" id="FQZS01000014">
    <property type="protein sequence ID" value="SHJ04795.1"/>
    <property type="molecule type" value="Genomic_DNA"/>
</dbReference>
<protein>
    <recommendedName>
        <fullName evidence="3">DUF177 domain-containing protein</fullName>
    </recommendedName>
</protein>
<dbReference type="Proteomes" id="UP000184442">
    <property type="component" value="Unassembled WGS sequence"/>
</dbReference>
<name>A0A1M6G461_9FIRM</name>
<evidence type="ECO:0000313" key="2">
    <source>
        <dbReference type="Proteomes" id="UP000184442"/>
    </source>
</evidence>
<evidence type="ECO:0008006" key="3">
    <source>
        <dbReference type="Google" id="ProtNLM"/>
    </source>
</evidence>
<organism evidence="1 2">
    <name type="scientific">Lutispora thermophila DSM 19022</name>
    <dbReference type="NCBI Taxonomy" id="1122184"/>
    <lineage>
        <taxon>Bacteria</taxon>
        <taxon>Bacillati</taxon>
        <taxon>Bacillota</taxon>
        <taxon>Clostridia</taxon>
        <taxon>Lutisporales</taxon>
        <taxon>Lutisporaceae</taxon>
        <taxon>Lutispora</taxon>
    </lineage>
</organism>
<keyword evidence="2" id="KW-1185">Reference proteome</keyword>
<dbReference type="OrthoDB" id="9790372at2"/>
<evidence type="ECO:0000313" key="1">
    <source>
        <dbReference type="EMBL" id="SHJ04795.1"/>
    </source>
</evidence>
<dbReference type="PANTHER" id="PTHR34374">
    <property type="entry name" value="LARGE RIBOSOMAL RNA SUBUNIT ACCUMULATION PROTEIN YCED HOMOLOG 1, CHLOROPLASTIC"/>
    <property type="match status" value="1"/>
</dbReference>
<gene>
    <name evidence="1" type="ORF">SAMN02745176_02220</name>
</gene>
<dbReference type="AlphaFoldDB" id="A0A1M6G461"/>
<dbReference type="Pfam" id="PF02620">
    <property type="entry name" value="YceD"/>
    <property type="match status" value="1"/>
</dbReference>
<dbReference type="InterPro" id="IPR003772">
    <property type="entry name" value="YceD"/>
</dbReference>
<proteinExistence type="predicted"/>
<dbReference type="RefSeq" id="WP_073026264.1">
    <property type="nucleotide sequence ID" value="NZ_FQZS01000014.1"/>
</dbReference>
<dbReference type="PANTHER" id="PTHR34374:SF1">
    <property type="entry name" value="LARGE RIBOSOMAL RNA SUBUNIT ACCUMULATION PROTEIN YCED HOMOLOG 1, CHLOROPLASTIC"/>
    <property type="match status" value="1"/>
</dbReference>